<keyword evidence="4" id="KW-0378">Hydrolase</keyword>
<dbReference type="GO" id="GO:0016787">
    <property type="term" value="F:hydrolase activity"/>
    <property type="evidence" value="ECO:0007669"/>
    <property type="project" value="UniProtKB-KW"/>
</dbReference>
<reference evidence="5" key="1">
    <citation type="journal article" date="2019" name="Int. J. Syst. Evol. Microbiol.">
        <title>The Global Catalogue of Microorganisms (GCM) 10K type strain sequencing project: providing services to taxonomists for standard genome sequencing and annotation.</title>
        <authorList>
            <consortium name="The Broad Institute Genomics Platform"/>
            <consortium name="The Broad Institute Genome Sequencing Center for Infectious Disease"/>
            <person name="Wu L."/>
            <person name="Ma J."/>
        </authorList>
    </citation>
    <scope>NUCLEOTIDE SEQUENCE [LARGE SCALE GENOMIC DNA]</scope>
    <source>
        <strain evidence="5">CGMCC 1.15304</strain>
    </source>
</reference>
<dbReference type="PANTHER" id="PTHR11820">
    <property type="entry name" value="ACYLPYRUVASE"/>
    <property type="match status" value="1"/>
</dbReference>
<organism evidence="4 5">
    <name type="scientific">Kordiimonas lipolytica</name>
    <dbReference type="NCBI Taxonomy" id="1662421"/>
    <lineage>
        <taxon>Bacteria</taxon>
        <taxon>Pseudomonadati</taxon>
        <taxon>Pseudomonadota</taxon>
        <taxon>Alphaproteobacteria</taxon>
        <taxon>Kordiimonadales</taxon>
        <taxon>Kordiimonadaceae</taxon>
        <taxon>Kordiimonas</taxon>
    </lineage>
</organism>
<protein>
    <submittedName>
        <fullName evidence="4">Fumarylacetoacetate hydrolase family protein</fullName>
    </submittedName>
</protein>
<keyword evidence="1" id="KW-0479">Metal-binding</keyword>
<keyword evidence="5" id="KW-1185">Reference proteome</keyword>
<evidence type="ECO:0000256" key="1">
    <source>
        <dbReference type="ARBA" id="ARBA00022723"/>
    </source>
</evidence>
<keyword evidence="2" id="KW-0732">Signal</keyword>
<evidence type="ECO:0000256" key="2">
    <source>
        <dbReference type="SAM" id="SignalP"/>
    </source>
</evidence>
<name>A0ABV8UDZ5_9PROT</name>
<proteinExistence type="predicted"/>
<dbReference type="EMBL" id="JBHSCR010000014">
    <property type="protein sequence ID" value="MFC4349096.1"/>
    <property type="molecule type" value="Genomic_DNA"/>
</dbReference>
<dbReference type="InterPro" id="IPR036663">
    <property type="entry name" value="Fumarylacetoacetase_C_sf"/>
</dbReference>
<feature type="signal peptide" evidence="2">
    <location>
        <begin position="1"/>
        <end position="20"/>
    </location>
</feature>
<dbReference type="Pfam" id="PF01557">
    <property type="entry name" value="FAA_hydrolase"/>
    <property type="match status" value="1"/>
</dbReference>
<feature type="domain" description="Fumarylacetoacetase-like C-terminal" evidence="3">
    <location>
        <begin position="116"/>
        <end position="373"/>
    </location>
</feature>
<dbReference type="Proteomes" id="UP001595776">
    <property type="component" value="Unassembled WGS sequence"/>
</dbReference>
<dbReference type="RefSeq" id="WP_068143913.1">
    <property type="nucleotide sequence ID" value="NZ_JBHSCR010000014.1"/>
</dbReference>
<dbReference type="InterPro" id="IPR011234">
    <property type="entry name" value="Fumarylacetoacetase-like_C"/>
</dbReference>
<evidence type="ECO:0000313" key="4">
    <source>
        <dbReference type="EMBL" id="MFC4349096.1"/>
    </source>
</evidence>
<comment type="caution">
    <text evidence="4">The sequence shown here is derived from an EMBL/GenBank/DDBJ whole genome shotgun (WGS) entry which is preliminary data.</text>
</comment>
<sequence length="379" mass="41743">MVRLLLFLGVFLFAVAPASGAQKIEIAPREEALTFARSYENGIPQKLLLVIRYENETITGIDVSQALGRPVFDPIILYNELGRDAILAALEVIPDSAAVTLPITSLGMPVGLGGSHIAAGANFPAHADDAEVEDGPFLFPKQVQPTHWTAPIPSGDGLLDYEAELCFVPLRDFPPVRTSREIGLILCNDVTDRALLLRHIDAFDIESGQGLTTGKSAPGYLPVGNLFVIPLDAEGFAQSLTLELSVNGEIRQSAPVSRMVWGLPEILRETEARKDRQWVFRGSRVGLPTRNGRVPARAMIMSGTPAGTVFEGIRTMHKVRGFLDYALGGWDRPMQQWVVDRYIREEQKLGRYLKSGDIVHVRVDRMGELRNPVKISRDE</sequence>
<dbReference type="SUPFAM" id="SSF56529">
    <property type="entry name" value="FAH"/>
    <property type="match status" value="1"/>
</dbReference>
<feature type="chain" id="PRO_5046989035" evidence="2">
    <location>
        <begin position="21"/>
        <end position="379"/>
    </location>
</feature>
<accession>A0ABV8UDZ5</accession>
<dbReference type="PANTHER" id="PTHR11820:SF7">
    <property type="entry name" value="ACYLPYRUVASE FAHD1, MITOCHONDRIAL"/>
    <property type="match status" value="1"/>
</dbReference>
<gene>
    <name evidence="4" type="ORF">ACFO5Q_14675</name>
</gene>
<evidence type="ECO:0000259" key="3">
    <source>
        <dbReference type="Pfam" id="PF01557"/>
    </source>
</evidence>
<dbReference type="Gene3D" id="3.90.850.10">
    <property type="entry name" value="Fumarylacetoacetase-like, C-terminal domain"/>
    <property type="match status" value="1"/>
</dbReference>
<evidence type="ECO:0000313" key="5">
    <source>
        <dbReference type="Proteomes" id="UP001595776"/>
    </source>
</evidence>